<sequence>MIFMQKELLLLSYKIKYIFVIFFLFSKIFADEFYIQEPVLNSQVYINVDGNIENEPIVFVHGLGDEASTIWQETILKLKDNYYVITFDLPGFGKSSKDNVEYTPEKYAQVLDFLVSKFLDNRQFYLVGHSMGGAISLKYATLHQDKIKKLFVIDSAGILHKDSYGEFMIKNQVSKMVDENSRSELNGQISQFATNITNSLTSILPKDLSSVVRDERIRTKFLNSPTSIAALGLMTEDWFELHNIKTPTMILWGENDGVTPLRSGYVLNFLLDNSELFIIKNSGHVPILDSKEDYFNYLDYFLNNDIKKDEKIYKQSSLSRELKNSKGELKDCSYKYLKIVNSNNLYLNNCNIEKLIIENSDVYIIDSNIGSSSNSIQAINSNINITSTIIKGDIAINLFNSKLDIAGSRIEANSTAIFSQGINDVIFSLTTIISPVTKKVFHKKITMNNKEKY</sequence>
<dbReference type="InterPro" id="IPR050266">
    <property type="entry name" value="AB_hydrolase_sf"/>
</dbReference>
<dbReference type="PRINTS" id="PR00111">
    <property type="entry name" value="ABHYDROLASE"/>
</dbReference>
<dbReference type="Pfam" id="PF00561">
    <property type="entry name" value="Abhydrolase_1"/>
    <property type="match status" value="1"/>
</dbReference>
<dbReference type="Proteomes" id="UP000238649">
    <property type="component" value="Unassembled WGS sequence"/>
</dbReference>
<dbReference type="InterPro" id="IPR029058">
    <property type="entry name" value="AB_hydrolase_fold"/>
</dbReference>
<gene>
    <name evidence="2" type="ORF">CJ671_09275</name>
</gene>
<dbReference type="EMBL" id="NXGH01000032">
    <property type="protein sequence ID" value="PRM88224.1"/>
    <property type="molecule type" value="Genomic_DNA"/>
</dbReference>
<dbReference type="Gene3D" id="3.40.50.1820">
    <property type="entry name" value="alpha/beta hydrolase"/>
    <property type="match status" value="1"/>
</dbReference>
<dbReference type="GO" id="GO:0016020">
    <property type="term" value="C:membrane"/>
    <property type="evidence" value="ECO:0007669"/>
    <property type="project" value="TreeGrafter"/>
</dbReference>
<dbReference type="SUPFAM" id="SSF53474">
    <property type="entry name" value="alpha/beta-Hydrolases"/>
    <property type="match status" value="1"/>
</dbReference>
<feature type="domain" description="AB hydrolase-1" evidence="1">
    <location>
        <begin position="56"/>
        <end position="289"/>
    </location>
</feature>
<reference evidence="2 3" key="1">
    <citation type="submission" date="2017-09" db="EMBL/GenBank/DDBJ databases">
        <title>Reassesment of A. cryaerophilus.</title>
        <authorList>
            <person name="Perez-Cataluna A."/>
            <person name="Collado L."/>
            <person name="Salgado O."/>
            <person name="Lefinanco V."/>
            <person name="Figueras M.J."/>
        </authorList>
    </citation>
    <scope>NUCLEOTIDE SEQUENCE [LARGE SCALE GENOMIC DNA]</scope>
    <source>
        <strain evidence="2 3">LMG 9871</strain>
    </source>
</reference>
<dbReference type="PANTHER" id="PTHR43798">
    <property type="entry name" value="MONOACYLGLYCEROL LIPASE"/>
    <property type="match status" value="1"/>
</dbReference>
<dbReference type="InterPro" id="IPR000073">
    <property type="entry name" value="AB_hydrolase_1"/>
</dbReference>
<accession>A0A2S9SNQ2</accession>
<protein>
    <recommendedName>
        <fullName evidence="1">AB hydrolase-1 domain-containing protein</fullName>
    </recommendedName>
</protein>
<evidence type="ECO:0000313" key="2">
    <source>
        <dbReference type="EMBL" id="PRM88224.1"/>
    </source>
</evidence>
<dbReference type="AlphaFoldDB" id="A0A2S9SNQ2"/>
<evidence type="ECO:0000313" key="3">
    <source>
        <dbReference type="Proteomes" id="UP000238649"/>
    </source>
</evidence>
<evidence type="ECO:0000259" key="1">
    <source>
        <dbReference type="Pfam" id="PF00561"/>
    </source>
</evidence>
<name>A0A2S9SNQ2_9BACT</name>
<dbReference type="OrthoDB" id="5342129at2"/>
<organism evidence="2 3">
    <name type="scientific">Aliarcobacter cryaerophilus</name>
    <dbReference type="NCBI Taxonomy" id="28198"/>
    <lineage>
        <taxon>Bacteria</taxon>
        <taxon>Pseudomonadati</taxon>
        <taxon>Campylobacterota</taxon>
        <taxon>Epsilonproteobacteria</taxon>
        <taxon>Campylobacterales</taxon>
        <taxon>Arcobacteraceae</taxon>
        <taxon>Aliarcobacter</taxon>
    </lineage>
</organism>
<proteinExistence type="predicted"/>
<comment type="caution">
    <text evidence="2">The sequence shown here is derived from an EMBL/GenBank/DDBJ whole genome shotgun (WGS) entry which is preliminary data.</text>
</comment>
<dbReference type="PANTHER" id="PTHR43798:SF28">
    <property type="entry name" value="AB HYDROLASE-1 DOMAIN-CONTAINING PROTEIN"/>
    <property type="match status" value="1"/>
</dbReference>